<name>A0A5J4YFT7_PORPP</name>
<reference evidence="3" key="1">
    <citation type="journal article" date="2019" name="Nat. Commun.">
        <title>Expansion of phycobilisome linker gene families in mesophilic red algae.</title>
        <authorList>
            <person name="Lee J."/>
            <person name="Kim D."/>
            <person name="Bhattacharya D."/>
            <person name="Yoon H.S."/>
        </authorList>
    </citation>
    <scope>NUCLEOTIDE SEQUENCE [LARGE SCALE GENOMIC DNA]</scope>
    <source>
        <strain evidence="3">CCMP 1328</strain>
    </source>
</reference>
<protein>
    <submittedName>
        <fullName evidence="2">Glycerol-3-phosphate acyltransferase, chloroplastic</fullName>
    </submittedName>
</protein>
<dbReference type="GO" id="GO:0006655">
    <property type="term" value="P:phosphatidylglycerol biosynthetic process"/>
    <property type="evidence" value="ECO:0007669"/>
    <property type="project" value="TreeGrafter"/>
</dbReference>
<dbReference type="InterPro" id="IPR016222">
    <property type="entry name" value="G3P_O-acylTrfase_chlp"/>
</dbReference>
<feature type="domain" description="Phospholipid/glycerol acyltransferase" evidence="1">
    <location>
        <begin position="181"/>
        <end position="326"/>
    </location>
</feature>
<dbReference type="SUPFAM" id="SSF69593">
    <property type="entry name" value="Glycerol-3-phosphate (1)-acyltransferase"/>
    <property type="match status" value="1"/>
</dbReference>
<evidence type="ECO:0000313" key="3">
    <source>
        <dbReference type="Proteomes" id="UP000324585"/>
    </source>
</evidence>
<dbReference type="Pfam" id="PF01553">
    <property type="entry name" value="Acyltransferase"/>
    <property type="match status" value="1"/>
</dbReference>
<accession>A0A5J4YFT7</accession>
<dbReference type="Gene3D" id="3.40.1130.10">
    <property type="entry name" value="Glycerol-3-phosphate (1)-acyltransferase"/>
    <property type="match status" value="1"/>
</dbReference>
<dbReference type="PANTHER" id="PTHR35695">
    <property type="entry name" value="GLYCEROL-3-PHOSPHATE ACYLTRANSFERASE, CHLOROPLASTIC"/>
    <property type="match status" value="1"/>
</dbReference>
<evidence type="ECO:0000313" key="2">
    <source>
        <dbReference type="EMBL" id="KAA8490281.1"/>
    </source>
</evidence>
<organism evidence="2 3">
    <name type="scientific">Porphyridium purpureum</name>
    <name type="common">Red alga</name>
    <name type="synonym">Porphyridium cruentum</name>
    <dbReference type="NCBI Taxonomy" id="35688"/>
    <lineage>
        <taxon>Eukaryota</taxon>
        <taxon>Rhodophyta</taxon>
        <taxon>Bangiophyceae</taxon>
        <taxon>Porphyridiales</taxon>
        <taxon>Porphyridiaceae</taxon>
        <taxon>Porphyridium</taxon>
    </lineage>
</organism>
<comment type="caution">
    <text evidence="2">The sequence shown here is derived from an EMBL/GenBank/DDBJ whole genome shotgun (WGS) entry which is preliminary data.</text>
</comment>
<evidence type="ECO:0000259" key="1">
    <source>
        <dbReference type="Pfam" id="PF01553"/>
    </source>
</evidence>
<dbReference type="OrthoDB" id="524544at2759"/>
<dbReference type="Proteomes" id="UP000324585">
    <property type="component" value="Unassembled WGS sequence"/>
</dbReference>
<dbReference type="AlphaFoldDB" id="A0A5J4YFT7"/>
<keyword evidence="3" id="KW-1185">Reference proteome</keyword>
<dbReference type="InterPro" id="IPR002123">
    <property type="entry name" value="Plipid/glycerol_acylTrfase"/>
</dbReference>
<gene>
    <name evidence="2" type="ORF">FVE85_9429</name>
</gene>
<keyword evidence="2" id="KW-0808">Transferase</keyword>
<proteinExistence type="predicted"/>
<keyword evidence="2" id="KW-0012">Acyltransferase</keyword>
<dbReference type="EMBL" id="VRMN01000036">
    <property type="protein sequence ID" value="KAA8490281.1"/>
    <property type="molecule type" value="Genomic_DNA"/>
</dbReference>
<dbReference type="OMA" id="ANHQTEC"/>
<dbReference type="GO" id="GO:0004366">
    <property type="term" value="F:glycerol-3-phosphate O-acyltransferase activity"/>
    <property type="evidence" value="ECO:0007669"/>
    <property type="project" value="InterPro"/>
</dbReference>
<sequence length="420" mass="45924">MRALAGFACAPTQSLCRGTDGWIATGRKKYCETRRRGRVAGAAARCATSRRQSKAWMMTAAGGSVAPSLQDTVAGLVKSGSLSESYAAVLAQWHGSYQSAALESGMFKRAEDGAPDAEAVRQFTDKMFGTLLKLVAKQMKDPYPFESYHKMLVEPFDYYSFGVQFARPLVDFANSQILGMENLQRAAQQLASGENVIFFANHQSEGDPHAVDVLLAELAGLPDLAQNMIFMAGDRVREDPLVVPFSLGRNLLTVYSKKHINDVPELRSQKQNHNRRTIVETQNLLAQGGKCIWFAPSGGRDRRSAATRKVEVAPFDPDAIEMMRLTAMKAAGKPTHFYTMALATYALLPPPDTVDKALGEARVVKFTPLKLAVGSEIDLATCVPEEEAKSLDKHQLRVARAAKITEITALDYAVIGGYEQ</sequence>
<dbReference type="PANTHER" id="PTHR35695:SF1">
    <property type="entry name" value="GLYCEROL-3-PHOSPHATE ACYLTRANSFERASE, CHLOROPLASTIC"/>
    <property type="match status" value="1"/>
</dbReference>